<dbReference type="PANTHER" id="PTHR43096:SF52">
    <property type="entry name" value="DNAJ HOMOLOG 1, MITOCHONDRIAL-RELATED"/>
    <property type="match status" value="1"/>
</dbReference>
<dbReference type="AlphaFoldDB" id="A0A2M6XCI7"/>
<dbReference type="GO" id="GO:0042026">
    <property type="term" value="P:protein refolding"/>
    <property type="evidence" value="ECO:0007669"/>
    <property type="project" value="TreeGrafter"/>
</dbReference>
<dbReference type="PROSITE" id="PS50076">
    <property type="entry name" value="DNAJ_2"/>
    <property type="match status" value="1"/>
</dbReference>
<dbReference type="SMART" id="SM00271">
    <property type="entry name" value="DnaJ"/>
    <property type="match status" value="1"/>
</dbReference>
<keyword evidence="4" id="KW-0862">Zinc</keyword>
<dbReference type="Pfam" id="PF01556">
    <property type="entry name" value="DnaJ_C"/>
    <property type="match status" value="1"/>
</dbReference>
<dbReference type="CDD" id="cd06257">
    <property type="entry name" value="DnaJ"/>
    <property type="match status" value="1"/>
</dbReference>
<evidence type="ECO:0000256" key="4">
    <source>
        <dbReference type="ARBA" id="ARBA00022833"/>
    </source>
</evidence>
<evidence type="ECO:0000256" key="5">
    <source>
        <dbReference type="ARBA" id="ARBA00023186"/>
    </source>
</evidence>
<dbReference type="Gene3D" id="1.10.287.110">
    <property type="entry name" value="DnaJ domain"/>
    <property type="match status" value="1"/>
</dbReference>
<dbReference type="GO" id="GO:0051082">
    <property type="term" value="F:unfolded protein binding"/>
    <property type="evidence" value="ECO:0007669"/>
    <property type="project" value="InterPro"/>
</dbReference>
<sequence length="292" mass="32677">MSTTRDYYDVLGVNKTASEAELKQAYRKQALQWHPDRNKSSEAEKKFKEINEAYEILSDKDKRAAYDQYGHAAFDQGAGGPGGFGGQQSGTYRQGPFTYSYSTGAGAENFDFSDPFEIFEQFFGGASPFSRQSRQVPHYSLSISFDEAVHGVEKTVEIDGQRKTIKIPAGVNDGSRIKFQDFYVTLDVKSNSTFAREGDDLIVNVSLPLTMAILGGVMEVPTIDGDLKLKIRPGTQPGTMVRLRGEGIKHLHSSGRGDQYVRLQIKVPEKLTRKQKELLEEFEKDTDKSSWF</sequence>
<dbReference type="InterPro" id="IPR036869">
    <property type="entry name" value="J_dom_sf"/>
</dbReference>
<dbReference type="EMBL" id="PEYO01000017">
    <property type="protein sequence ID" value="PIU03369.1"/>
    <property type="molecule type" value="Genomic_DNA"/>
</dbReference>
<dbReference type="GO" id="GO:0008270">
    <property type="term" value="F:zinc ion binding"/>
    <property type="evidence" value="ECO:0007669"/>
    <property type="project" value="UniProtKB-KW"/>
</dbReference>
<dbReference type="SUPFAM" id="SSF49493">
    <property type="entry name" value="HSP40/DnaJ peptide-binding domain"/>
    <property type="match status" value="2"/>
</dbReference>
<evidence type="ECO:0000256" key="3">
    <source>
        <dbReference type="ARBA" id="ARBA00022771"/>
    </source>
</evidence>
<keyword evidence="2" id="KW-0677">Repeat</keyword>
<name>A0A2M6XCI7_9BACT</name>
<dbReference type="CDD" id="cd10747">
    <property type="entry name" value="DnaJ_C"/>
    <property type="match status" value="1"/>
</dbReference>
<dbReference type="Pfam" id="PF00226">
    <property type="entry name" value="DnaJ"/>
    <property type="match status" value="1"/>
</dbReference>
<keyword evidence="5" id="KW-0143">Chaperone</keyword>
<dbReference type="SUPFAM" id="SSF46565">
    <property type="entry name" value="Chaperone J-domain"/>
    <property type="match status" value="1"/>
</dbReference>
<evidence type="ECO:0000313" key="8">
    <source>
        <dbReference type="Proteomes" id="UP000228996"/>
    </source>
</evidence>
<dbReference type="FunFam" id="2.60.260.20:FF:000005">
    <property type="entry name" value="Chaperone protein dnaJ 1, mitochondrial"/>
    <property type="match status" value="1"/>
</dbReference>
<protein>
    <recommendedName>
        <fullName evidence="6">J domain-containing protein</fullName>
    </recommendedName>
</protein>
<keyword evidence="3" id="KW-0863">Zinc-finger</keyword>
<evidence type="ECO:0000313" key="7">
    <source>
        <dbReference type="EMBL" id="PIU03369.1"/>
    </source>
</evidence>
<dbReference type="InterPro" id="IPR001623">
    <property type="entry name" value="DnaJ_domain"/>
</dbReference>
<keyword evidence="1" id="KW-0479">Metal-binding</keyword>
<dbReference type="PANTHER" id="PTHR43096">
    <property type="entry name" value="DNAJ HOMOLOG 1, MITOCHONDRIAL-RELATED"/>
    <property type="match status" value="1"/>
</dbReference>
<dbReference type="GO" id="GO:0005737">
    <property type="term" value="C:cytoplasm"/>
    <property type="evidence" value="ECO:0007669"/>
    <property type="project" value="TreeGrafter"/>
</dbReference>
<dbReference type="PRINTS" id="PR00625">
    <property type="entry name" value="JDOMAIN"/>
</dbReference>
<dbReference type="PROSITE" id="PS00636">
    <property type="entry name" value="DNAJ_1"/>
    <property type="match status" value="1"/>
</dbReference>
<dbReference type="Proteomes" id="UP000228996">
    <property type="component" value="Unassembled WGS sequence"/>
</dbReference>
<evidence type="ECO:0000256" key="2">
    <source>
        <dbReference type="ARBA" id="ARBA00022737"/>
    </source>
</evidence>
<proteinExistence type="predicted"/>
<gene>
    <name evidence="7" type="ORF">COT44_02915</name>
</gene>
<evidence type="ECO:0000259" key="6">
    <source>
        <dbReference type="PROSITE" id="PS50076"/>
    </source>
</evidence>
<evidence type="ECO:0000256" key="1">
    <source>
        <dbReference type="ARBA" id="ARBA00022723"/>
    </source>
</evidence>
<dbReference type="InterPro" id="IPR008971">
    <property type="entry name" value="HSP40/DnaJ_pept-bd"/>
</dbReference>
<dbReference type="Gene3D" id="2.60.260.20">
    <property type="entry name" value="Urease metallochaperone UreE, N-terminal domain"/>
    <property type="match status" value="2"/>
</dbReference>
<reference evidence="8" key="1">
    <citation type="submission" date="2017-09" db="EMBL/GenBank/DDBJ databases">
        <title>Depth-based differentiation of microbial function through sediment-hosted aquifers and enrichment of novel symbionts in the deep terrestrial subsurface.</title>
        <authorList>
            <person name="Probst A.J."/>
            <person name="Ladd B."/>
            <person name="Jarett J.K."/>
            <person name="Geller-Mcgrath D.E."/>
            <person name="Sieber C.M.K."/>
            <person name="Emerson J.B."/>
            <person name="Anantharaman K."/>
            <person name="Thomas B.C."/>
            <person name="Malmstrom R."/>
            <person name="Stieglmeier M."/>
            <person name="Klingl A."/>
            <person name="Woyke T."/>
            <person name="Ryan C.M."/>
            <person name="Banfield J.F."/>
        </authorList>
    </citation>
    <scope>NUCLEOTIDE SEQUENCE [LARGE SCALE GENOMIC DNA]</scope>
</reference>
<accession>A0A2M6XCI7</accession>
<dbReference type="InterPro" id="IPR018253">
    <property type="entry name" value="DnaJ_domain_CS"/>
</dbReference>
<comment type="caution">
    <text evidence="7">The sequence shown here is derived from an EMBL/GenBank/DDBJ whole genome shotgun (WGS) entry which is preliminary data.</text>
</comment>
<organism evidence="7 8">
    <name type="scientific">Candidatus Shapirobacteria bacterium CG08_land_8_20_14_0_20_39_18</name>
    <dbReference type="NCBI Taxonomy" id="1974883"/>
    <lineage>
        <taxon>Bacteria</taxon>
        <taxon>Candidatus Shapironibacteriota</taxon>
    </lineage>
</organism>
<dbReference type="InterPro" id="IPR002939">
    <property type="entry name" value="DnaJ_C"/>
</dbReference>
<feature type="domain" description="J" evidence="6">
    <location>
        <begin position="6"/>
        <end position="70"/>
    </location>
</feature>